<evidence type="ECO:0000313" key="5">
    <source>
        <dbReference type="EMBL" id="BES97811.1"/>
    </source>
</evidence>
<feature type="region of interest" description="Disordered" evidence="4">
    <location>
        <begin position="488"/>
        <end position="530"/>
    </location>
</feature>
<evidence type="ECO:0000256" key="1">
    <source>
        <dbReference type="ARBA" id="ARBA00022574"/>
    </source>
</evidence>
<feature type="compositionally biased region" description="Low complexity" evidence="4">
    <location>
        <begin position="1"/>
        <end position="21"/>
    </location>
</feature>
<feature type="region of interest" description="Disordered" evidence="4">
    <location>
        <begin position="56"/>
        <end position="79"/>
    </location>
</feature>
<dbReference type="Proteomes" id="UP001307889">
    <property type="component" value="Chromosome 8"/>
</dbReference>
<dbReference type="InterPro" id="IPR001680">
    <property type="entry name" value="WD40_rpt"/>
</dbReference>
<dbReference type="SUPFAM" id="SSF50978">
    <property type="entry name" value="WD40 repeat-like"/>
    <property type="match status" value="1"/>
</dbReference>
<dbReference type="PANTHER" id="PTHR19847">
    <property type="entry name" value="DDB1- AND CUL4-ASSOCIATED FACTOR 11"/>
    <property type="match status" value="1"/>
</dbReference>
<protein>
    <recommendedName>
        <fullName evidence="7">WD repeat-containing protein 55 homolog</fullName>
    </recommendedName>
</protein>
<dbReference type="PROSITE" id="PS50082">
    <property type="entry name" value="WD_REPEATS_2"/>
    <property type="match status" value="2"/>
</dbReference>
<dbReference type="InterPro" id="IPR051859">
    <property type="entry name" value="DCAF"/>
</dbReference>
<dbReference type="PROSITE" id="PS50294">
    <property type="entry name" value="WD_REPEATS_REGION"/>
    <property type="match status" value="2"/>
</dbReference>
<dbReference type="InterPro" id="IPR015943">
    <property type="entry name" value="WD40/YVTN_repeat-like_dom_sf"/>
</dbReference>
<evidence type="ECO:0000256" key="2">
    <source>
        <dbReference type="ARBA" id="ARBA00022737"/>
    </source>
</evidence>
<dbReference type="InterPro" id="IPR036322">
    <property type="entry name" value="WD40_repeat_dom_sf"/>
</dbReference>
<feature type="compositionally biased region" description="Acidic residues" evidence="4">
    <location>
        <begin position="25"/>
        <end position="34"/>
    </location>
</feature>
<feature type="repeat" description="WD" evidence="3">
    <location>
        <begin position="322"/>
        <end position="356"/>
    </location>
</feature>
<evidence type="ECO:0008006" key="7">
    <source>
        <dbReference type="Google" id="ProtNLM"/>
    </source>
</evidence>
<dbReference type="SMART" id="SM00320">
    <property type="entry name" value="WD40"/>
    <property type="match status" value="7"/>
</dbReference>
<proteinExistence type="predicted"/>
<evidence type="ECO:0000313" key="6">
    <source>
        <dbReference type="Proteomes" id="UP001307889"/>
    </source>
</evidence>
<evidence type="ECO:0000256" key="4">
    <source>
        <dbReference type="SAM" id="MobiDB-lite"/>
    </source>
</evidence>
<dbReference type="PRINTS" id="PR00320">
    <property type="entry name" value="GPROTEINBRPT"/>
</dbReference>
<reference evidence="5 6" key="1">
    <citation type="submission" date="2023-09" db="EMBL/GenBank/DDBJ databases">
        <title>Nesidiocoris tenuis whole genome shotgun sequence.</title>
        <authorList>
            <person name="Shibata T."/>
            <person name="Shimoda M."/>
            <person name="Kobayashi T."/>
            <person name="Uehara T."/>
        </authorList>
    </citation>
    <scope>NUCLEOTIDE SEQUENCE [LARGE SCALE GENOMIC DNA]</scope>
    <source>
        <strain evidence="5 6">Japan</strain>
    </source>
</reference>
<organism evidence="5 6">
    <name type="scientific">Nesidiocoris tenuis</name>
    <dbReference type="NCBI Taxonomy" id="355587"/>
    <lineage>
        <taxon>Eukaryota</taxon>
        <taxon>Metazoa</taxon>
        <taxon>Ecdysozoa</taxon>
        <taxon>Arthropoda</taxon>
        <taxon>Hexapoda</taxon>
        <taxon>Insecta</taxon>
        <taxon>Pterygota</taxon>
        <taxon>Neoptera</taxon>
        <taxon>Paraneoptera</taxon>
        <taxon>Hemiptera</taxon>
        <taxon>Heteroptera</taxon>
        <taxon>Panheteroptera</taxon>
        <taxon>Cimicomorpha</taxon>
        <taxon>Miridae</taxon>
        <taxon>Dicyphina</taxon>
        <taxon>Nesidiocoris</taxon>
    </lineage>
</organism>
<feature type="region of interest" description="Disordered" evidence="4">
    <location>
        <begin position="1"/>
        <end position="34"/>
    </location>
</feature>
<keyword evidence="6" id="KW-1185">Reference proteome</keyword>
<feature type="compositionally biased region" description="Acidic residues" evidence="4">
    <location>
        <begin position="488"/>
        <end position="504"/>
    </location>
</feature>
<dbReference type="Gene3D" id="2.130.10.10">
    <property type="entry name" value="YVTN repeat-like/Quinoprotein amine dehydrogenase"/>
    <property type="match status" value="2"/>
</dbReference>
<keyword evidence="1 3" id="KW-0853">WD repeat</keyword>
<dbReference type="Pfam" id="PF00400">
    <property type="entry name" value="WD40"/>
    <property type="match status" value="3"/>
</dbReference>
<gene>
    <name evidence="5" type="ORF">NTJ_10624</name>
</gene>
<feature type="compositionally biased region" description="Polar residues" evidence="4">
    <location>
        <begin position="61"/>
        <end position="77"/>
    </location>
</feature>
<dbReference type="InterPro" id="IPR020472">
    <property type="entry name" value="WD40_PAC1"/>
</dbReference>
<sequence length="530" mass="59145">MGLTPSRNNSSSRSQSMSSPGRGDDDSESSDTDSDLATVLQYLIRRYRSGQFRLLTEQPDSDSPSQVAQNTSTSNLENFHKTEISHVTKNGSGGRSPASVTEMITRRQTGQLKSGRGFSHRERCGINNRKLPTKVKMIDCYESKAFCGVFNKSGDRLLTASQDCFLRLYDSSTGWNYAPLRAIQGRDVGWSILDAEFSPNSSSIAYSSWSTSLHLVDLDTDFSHVALPLVPQERKFCIFSFKFSSSGDEILCGANDGYIYVYNLAANRCTLKVDAHDEDVNSVAFAADDSSSILFSGSDDGLVKVWDRRTLNENLPKPVGVLAGHLDGVVYIDSRGDNRHLISNSKDQSIKLWDMRKFSCDEAQERARKTVSASRWDYRWQTAPRKLVNRKSNIKGDTSLATYRGHSVLQTQIRAHFSPAFSTGQRYIYTGCAFGSVIIYDVLTGEIVAKNHGHSTVVRDVSWHPFRNEIVSVSWGFSVACWSRMSVEDEEEEEKEASGDDEESKDSAPTGTMWNSGRRRSCRLATTFEH</sequence>
<accession>A0ABN7B066</accession>
<dbReference type="EMBL" id="AP028916">
    <property type="protein sequence ID" value="BES97811.1"/>
    <property type="molecule type" value="Genomic_DNA"/>
</dbReference>
<feature type="repeat" description="WD" evidence="3">
    <location>
        <begin position="273"/>
        <end position="307"/>
    </location>
</feature>
<dbReference type="PANTHER" id="PTHR19847:SF7">
    <property type="entry name" value="DDB1- AND CUL4-ASSOCIATED FACTOR 11"/>
    <property type="match status" value="1"/>
</dbReference>
<name>A0ABN7B066_9HEMI</name>
<keyword evidence="2" id="KW-0677">Repeat</keyword>
<evidence type="ECO:0000256" key="3">
    <source>
        <dbReference type="PROSITE-ProRule" id="PRU00221"/>
    </source>
</evidence>